<dbReference type="AlphaFoldDB" id="A0A369J2K4"/>
<accession>A0A369J2K4</accession>
<reference evidence="1" key="1">
    <citation type="submission" date="2018-04" db="EMBL/GenBank/DDBJ databases">
        <title>Whole genome sequencing of Hypsizygus marmoreus.</title>
        <authorList>
            <person name="Choi I.-G."/>
            <person name="Min B."/>
            <person name="Kim J.-G."/>
            <person name="Kim S."/>
            <person name="Oh Y.-L."/>
            <person name="Kong W.-S."/>
            <person name="Park H."/>
            <person name="Jeong J."/>
            <person name="Song E.-S."/>
        </authorList>
    </citation>
    <scope>NUCLEOTIDE SEQUENCE [LARGE SCALE GENOMIC DNA]</scope>
    <source>
        <strain evidence="1">51987-8</strain>
    </source>
</reference>
<dbReference type="EMBL" id="LUEZ02000126">
    <property type="protein sequence ID" value="RDB16251.1"/>
    <property type="molecule type" value="Genomic_DNA"/>
</dbReference>
<evidence type="ECO:0008006" key="3">
    <source>
        <dbReference type="Google" id="ProtNLM"/>
    </source>
</evidence>
<evidence type="ECO:0000313" key="1">
    <source>
        <dbReference type="EMBL" id="RDB16251.1"/>
    </source>
</evidence>
<dbReference type="Proteomes" id="UP000076154">
    <property type="component" value="Unassembled WGS sequence"/>
</dbReference>
<dbReference type="InParanoid" id="A0A369J2K4"/>
<evidence type="ECO:0000313" key="2">
    <source>
        <dbReference type="Proteomes" id="UP000076154"/>
    </source>
</evidence>
<dbReference type="OrthoDB" id="2788229at2759"/>
<name>A0A369J2K4_HYPMA</name>
<organism evidence="1 2">
    <name type="scientific">Hypsizygus marmoreus</name>
    <name type="common">White beech mushroom</name>
    <name type="synonym">Agaricus marmoreus</name>
    <dbReference type="NCBI Taxonomy" id="39966"/>
    <lineage>
        <taxon>Eukaryota</taxon>
        <taxon>Fungi</taxon>
        <taxon>Dikarya</taxon>
        <taxon>Basidiomycota</taxon>
        <taxon>Agaricomycotina</taxon>
        <taxon>Agaricomycetes</taxon>
        <taxon>Agaricomycetidae</taxon>
        <taxon>Agaricales</taxon>
        <taxon>Tricholomatineae</taxon>
        <taxon>Lyophyllaceae</taxon>
        <taxon>Hypsizygus</taxon>
    </lineage>
</organism>
<proteinExistence type="predicted"/>
<gene>
    <name evidence="1" type="ORF">Hypma_003028</name>
</gene>
<comment type="caution">
    <text evidence="1">The sequence shown here is derived from an EMBL/GenBank/DDBJ whole genome shotgun (WGS) entry which is preliminary data.</text>
</comment>
<protein>
    <recommendedName>
        <fullName evidence="3">F-box domain-containing protein</fullName>
    </recommendedName>
</protein>
<keyword evidence="2" id="KW-1185">Reference proteome</keyword>
<sequence length="263" mass="29510">MRLEEPHRSLIATTLGLPSMTSFNLMYCELPSGVIDIHYLLLHATALKSLTIACEDTSQGSVDFSTLEQANQWACLEELMLDVSSLQYFMEWALHPRNCVLDLRGLRGLEITNIGDPTRISKLLVTLGATLERVRLYAGYWGDTEAYLDFSLCRQLCSLDINLAFAAYLPRPPLPPWLANCLQTIPPTTSLCRVIIRMAILVDEDNRTSYPPYLDALRSAFHGKSQHFGDIYVLRIIDCGQKCEHKTICGAVSSLAECIFMLC</sequence>